<dbReference type="InParanoid" id="A0A317XSW2"/>
<dbReference type="PROSITE" id="PS01359">
    <property type="entry name" value="ZF_PHD_1"/>
    <property type="match status" value="1"/>
</dbReference>
<keyword evidence="5 8" id="KW-0863">Zinc-finger</keyword>
<dbReference type="SMART" id="SM00249">
    <property type="entry name" value="PHD"/>
    <property type="match status" value="1"/>
</dbReference>
<protein>
    <recommendedName>
        <fullName evidence="3">Transcription factor BYE1</fullName>
    </recommendedName>
</protein>
<dbReference type="InterPro" id="IPR011011">
    <property type="entry name" value="Znf_FYVE_PHD"/>
</dbReference>
<dbReference type="InterPro" id="IPR036575">
    <property type="entry name" value="TFIIS_cen_dom_sf"/>
</dbReference>
<feature type="compositionally biased region" description="Polar residues" evidence="9">
    <location>
        <begin position="941"/>
        <end position="956"/>
    </location>
</feature>
<feature type="compositionally biased region" description="Basic and acidic residues" evidence="9">
    <location>
        <begin position="407"/>
        <end position="416"/>
    </location>
</feature>
<evidence type="ECO:0000256" key="7">
    <source>
        <dbReference type="ARBA" id="ARBA00023242"/>
    </source>
</evidence>
<dbReference type="PANTHER" id="PTHR11477">
    <property type="entry name" value="TRANSCRIPTION FACTOR S-II ZINC FINGER DOMAIN-CONTAINING PROTEIN"/>
    <property type="match status" value="1"/>
</dbReference>
<feature type="compositionally biased region" description="Acidic residues" evidence="9">
    <location>
        <begin position="113"/>
        <end position="124"/>
    </location>
</feature>
<dbReference type="OrthoDB" id="436852at2759"/>
<feature type="compositionally biased region" description="Pro residues" evidence="9">
    <location>
        <begin position="1060"/>
        <end position="1078"/>
    </location>
</feature>
<keyword evidence="6" id="KW-0862">Zinc</keyword>
<evidence type="ECO:0000313" key="13">
    <source>
        <dbReference type="Proteomes" id="UP000246740"/>
    </source>
</evidence>
<dbReference type="CDD" id="cd21538">
    <property type="entry name" value="SPOC_TFIIS"/>
    <property type="match status" value="1"/>
</dbReference>
<evidence type="ECO:0000256" key="9">
    <source>
        <dbReference type="SAM" id="MobiDB-lite"/>
    </source>
</evidence>
<dbReference type="InterPro" id="IPR003618">
    <property type="entry name" value="TFIIS_cen_dom"/>
</dbReference>
<evidence type="ECO:0000256" key="5">
    <source>
        <dbReference type="ARBA" id="ARBA00022771"/>
    </source>
</evidence>
<dbReference type="Gene3D" id="1.10.472.30">
    <property type="entry name" value="Transcription elongation factor S-II, central domain"/>
    <property type="match status" value="1"/>
</dbReference>
<dbReference type="GO" id="GO:0008270">
    <property type="term" value="F:zinc ion binding"/>
    <property type="evidence" value="ECO:0007669"/>
    <property type="project" value="UniProtKB-KW"/>
</dbReference>
<gene>
    <name evidence="12" type="ORF">BCV70DRAFT_230662</name>
</gene>
<dbReference type="SUPFAM" id="SSF57903">
    <property type="entry name" value="FYVE/PHD zinc finger"/>
    <property type="match status" value="1"/>
</dbReference>
<dbReference type="GO" id="GO:0000977">
    <property type="term" value="F:RNA polymerase II transcription regulatory region sequence-specific DNA binding"/>
    <property type="evidence" value="ECO:0007669"/>
    <property type="project" value="TreeGrafter"/>
</dbReference>
<feature type="region of interest" description="Disordered" evidence="9">
    <location>
        <begin position="1049"/>
        <end position="1079"/>
    </location>
</feature>
<dbReference type="Pfam" id="PF07500">
    <property type="entry name" value="TFIIS_M"/>
    <property type="match status" value="1"/>
</dbReference>
<dbReference type="InterPro" id="IPR013083">
    <property type="entry name" value="Znf_RING/FYVE/PHD"/>
</dbReference>
<feature type="compositionally biased region" description="Polar residues" evidence="9">
    <location>
        <begin position="68"/>
        <end position="86"/>
    </location>
</feature>
<evidence type="ECO:0000256" key="2">
    <source>
        <dbReference type="ARBA" id="ARBA00011050"/>
    </source>
</evidence>
<feature type="compositionally biased region" description="Polar residues" evidence="9">
    <location>
        <begin position="395"/>
        <end position="406"/>
    </location>
</feature>
<dbReference type="InterPro" id="IPR012921">
    <property type="entry name" value="SPOC_C"/>
</dbReference>
<dbReference type="InterPro" id="IPR001965">
    <property type="entry name" value="Znf_PHD"/>
</dbReference>
<dbReference type="InterPro" id="IPR019787">
    <property type="entry name" value="Znf_PHD-finger"/>
</dbReference>
<dbReference type="GO" id="GO:0001139">
    <property type="term" value="F:RNA polymerase II complex recruiting activity"/>
    <property type="evidence" value="ECO:0007669"/>
    <property type="project" value="TreeGrafter"/>
</dbReference>
<dbReference type="Gene3D" id="3.30.40.10">
    <property type="entry name" value="Zinc/RING finger domain, C3HC4 (zinc finger)"/>
    <property type="match status" value="1"/>
</dbReference>
<feature type="compositionally biased region" description="Basic residues" evidence="9">
    <location>
        <begin position="47"/>
        <end position="56"/>
    </location>
</feature>
<feature type="compositionally biased region" description="Polar residues" evidence="9">
    <location>
        <begin position="196"/>
        <end position="212"/>
    </location>
</feature>
<dbReference type="GO" id="GO:0005634">
    <property type="term" value="C:nucleus"/>
    <property type="evidence" value="ECO:0007669"/>
    <property type="project" value="TreeGrafter"/>
</dbReference>
<comment type="function">
    <text evidence="1">Negative regulator of transcription elongation.</text>
</comment>
<dbReference type="GO" id="GO:0006368">
    <property type="term" value="P:transcription elongation by RNA polymerase II"/>
    <property type="evidence" value="ECO:0007669"/>
    <property type="project" value="TreeGrafter"/>
</dbReference>
<evidence type="ECO:0000256" key="8">
    <source>
        <dbReference type="PROSITE-ProRule" id="PRU00146"/>
    </source>
</evidence>
<feature type="compositionally biased region" description="Low complexity" evidence="9">
    <location>
        <begin position="631"/>
        <end position="642"/>
    </location>
</feature>
<dbReference type="SUPFAM" id="SSF46942">
    <property type="entry name" value="Elongation factor TFIIS domain 2"/>
    <property type="match status" value="1"/>
</dbReference>
<name>A0A317XSW2_9BASI</name>
<sequence length="1218" mass="130447">MPVDVEMSSDTAKLPDIVDRSALPATPGFSDVVRAEASSAEQAGPRRGARVRKPTRKPGQAEALIQAARSSRTRPVSGSQPASGSSHPHDPKAAQSSSSSLQTNAEPSVVQNMDDEADNDDENDDGHVYCVCRGKDDGSFMISCEQCEQWFHTRCIGITQKAAKKLDEYVCQSCTESAETTVSAEAAEEEEEDTFVNPQQPATQISRPNRNYKTNRSRRNLTGKAQEQGEKKEAARASPATPASDSDDADDYVAGKEDNTSDDEHLQASGGLSSPKAPRSRLGRVSAAPNRMIKSHVPKRKESSTNDDLSSDGITKRRRVSGSNTALTTATGIDGAGASTRRVSSSASSTTARRPSESSTAASRKTKEYVDEARLGARRALSFALTNIYSQSSVPSIPKTTTSTKVTDSRAETRRNVDEMREEALFPTAEERGLDFAAELEQELFTAHADISGAYPAVGPHYKDRFRTLLFSLRDVKNTSLHGRIASVELSAAELARMTSDELANDAIRLVTEKARLEALQRSTLRSEISNAPMRKITHKGEVEIENPLSEIRDQPGKFQRSLPRSGDEPVDKNESHHPDTSDASMRPRTPPLRITASEPAVATVNVSKKVSDSGTLNDTVAMSAVSSTASTASASRRSPPTHSANSAAFSHLQSSTSQMNFGRVWTSAAPDDEGEKTAEDRAAMEENAVTHDVHQEIPADHADDFIDSFLDGVMPEETDTLESSNIGREAQLSVRSTTPTMGLSSEALHRSRQVIWNGLTDLRDDFAFRGYVKQIAGPSLSAAAQAWPIFFPNKTLLVAGRLPSRTAVDFLLQVINAARTEVVVFTMEPGQNMNGAVDANESDQASFLGMMKHFSDLDRWGVLHVSSKVRSVIVKDFYIVPLYKDQEVPVWLDVAEADCLGVDWHRQRDRNLFILVAVVMRDALKRELSTQEEVAQIATMGSSRQHQPETSSLTSDVPVVPQDWSNGPDESAYDPSAGLSLNLSSSAHSLLPISMDGTSAATAVGAESGGPAPAFVSTTLQSLLKILGKGTPQHQAASNTPLHVCPGSRSPLNGARPLVAPPRPPAPPGNPPGPPPHLLVGSLHGLADADEVGAVYAYGPYPAAPPVAGANFCVAQPPTAPAAMRKNQHGSNAGPSQPGYSGWTAEEGTAAEVLQMPEEEYPGQYNPDHLAMPSYGGRGGARGSFGAKGNPIYVFGRAGGRYGGGGRGWHGGRGRGW</sequence>
<dbReference type="GO" id="GO:0031564">
    <property type="term" value="P:transcription antitermination"/>
    <property type="evidence" value="ECO:0007669"/>
    <property type="project" value="TreeGrafter"/>
</dbReference>
<feature type="compositionally biased region" description="Polar residues" evidence="9">
    <location>
        <begin position="643"/>
        <end position="658"/>
    </location>
</feature>
<dbReference type="PROSITE" id="PS50016">
    <property type="entry name" value="ZF_PHD_2"/>
    <property type="match status" value="1"/>
</dbReference>
<feature type="region of interest" description="Disordered" evidence="9">
    <location>
        <begin position="1"/>
        <end position="124"/>
    </location>
</feature>
<proteinExistence type="inferred from homology"/>
<feature type="compositionally biased region" description="Polar residues" evidence="9">
    <location>
        <begin position="605"/>
        <end position="614"/>
    </location>
</feature>
<dbReference type="GO" id="GO:0031440">
    <property type="term" value="P:regulation of mRNA 3'-end processing"/>
    <property type="evidence" value="ECO:0007669"/>
    <property type="project" value="TreeGrafter"/>
</dbReference>
<feature type="region of interest" description="Disordered" evidence="9">
    <location>
        <begin position="182"/>
        <end position="367"/>
    </location>
</feature>
<accession>A0A317XSW2</accession>
<organism evidence="12 13">
    <name type="scientific">Testicularia cyperi</name>
    <dbReference type="NCBI Taxonomy" id="1882483"/>
    <lineage>
        <taxon>Eukaryota</taxon>
        <taxon>Fungi</taxon>
        <taxon>Dikarya</taxon>
        <taxon>Basidiomycota</taxon>
        <taxon>Ustilaginomycotina</taxon>
        <taxon>Ustilaginomycetes</taxon>
        <taxon>Ustilaginales</taxon>
        <taxon>Anthracoideaceae</taxon>
        <taxon>Testicularia</taxon>
    </lineage>
</organism>
<evidence type="ECO:0000259" key="10">
    <source>
        <dbReference type="PROSITE" id="PS50016"/>
    </source>
</evidence>
<feature type="compositionally biased region" description="Polar residues" evidence="9">
    <location>
        <begin position="321"/>
        <end position="331"/>
    </location>
</feature>
<evidence type="ECO:0000256" key="6">
    <source>
        <dbReference type="ARBA" id="ARBA00022833"/>
    </source>
</evidence>
<feature type="compositionally biased region" description="Basic and acidic residues" evidence="9">
    <location>
        <begin position="253"/>
        <end position="266"/>
    </location>
</feature>
<evidence type="ECO:0000259" key="11">
    <source>
        <dbReference type="PROSITE" id="PS51321"/>
    </source>
</evidence>
<keyword evidence="7" id="KW-0539">Nucleus</keyword>
<reference evidence="12 13" key="1">
    <citation type="journal article" date="2018" name="Mol. Biol. Evol.">
        <title>Broad Genomic Sampling Reveals a Smut Pathogenic Ancestry of the Fungal Clade Ustilaginomycotina.</title>
        <authorList>
            <person name="Kijpornyongpan T."/>
            <person name="Mondo S.J."/>
            <person name="Barry K."/>
            <person name="Sandor L."/>
            <person name="Lee J."/>
            <person name="Lipzen A."/>
            <person name="Pangilinan J."/>
            <person name="LaButti K."/>
            <person name="Hainaut M."/>
            <person name="Henrissat B."/>
            <person name="Grigoriev I.V."/>
            <person name="Spatafora J.W."/>
            <person name="Aime M.C."/>
        </authorList>
    </citation>
    <scope>NUCLEOTIDE SEQUENCE [LARGE SCALE GENOMIC DNA]</scope>
    <source>
        <strain evidence="12 13">MCA 3645</strain>
    </source>
</reference>
<evidence type="ECO:0000313" key="12">
    <source>
        <dbReference type="EMBL" id="PWZ01454.1"/>
    </source>
</evidence>
<dbReference type="GO" id="GO:0006362">
    <property type="term" value="P:transcription elongation by RNA polymerase I"/>
    <property type="evidence" value="ECO:0007669"/>
    <property type="project" value="TreeGrafter"/>
</dbReference>
<feature type="region of interest" description="Disordered" evidence="9">
    <location>
        <begin position="395"/>
        <end position="416"/>
    </location>
</feature>
<feature type="compositionally biased region" description="Basic and acidic residues" evidence="9">
    <location>
        <begin position="566"/>
        <end position="581"/>
    </location>
</feature>
<dbReference type="EMBL" id="KZ819190">
    <property type="protein sequence ID" value="PWZ01454.1"/>
    <property type="molecule type" value="Genomic_DNA"/>
</dbReference>
<dbReference type="STRING" id="1882483.A0A317XSW2"/>
<feature type="region of interest" description="Disordered" evidence="9">
    <location>
        <begin position="537"/>
        <end position="614"/>
    </location>
</feature>
<dbReference type="Pfam" id="PF07744">
    <property type="entry name" value="SPOC"/>
    <property type="match status" value="1"/>
</dbReference>
<dbReference type="AlphaFoldDB" id="A0A317XSW2"/>
<keyword evidence="4" id="KW-0479">Metal-binding</keyword>
<evidence type="ECO:0000256" key="1">
    <source>
        <dbReference type="ARBA" id="ARBA00002311"/>
    </source>
</evidence>
<feature type="compositionally biased region" description="Low complexity" evidence="9">
    <location>
        <begin position="338"/>
        <end position="363"/>
    </location>
</feature>
<dbReference type="PANTHER" id="PTHR11477:SF0">
    <property type="entry name" value="IP08861P-RELATED"/>
    <property type="match status" value="1"/>
</dbReference>
<evidence type="ECO:0000256" key="4">
    <source>
        <dbReference type="ARBA" id="ARBA00022723"/>
    </source>
</evidence>
<dbReference type="FunCoup" id="A0A317XSW2">
    <property type="interactions" value="142"/>
</dbReference>
<dbReference type="PROSITE" id="PS51321">
    <property type="entry name" value="TFIIS_CENTRAL"/>
    <property type="match status" value="1"/>
</dbReference>
<dbReference type="Proteomes" id="UP000246740">
    <property type="component" value="Unassembled WGS sequence"/>
</dbReference>
<feature type="compositionally biased region" description="Polar residues" evidence="9">
    <location>
        <begin position="94"/>
        <end position="111"/>
    </location>
</feature>
<evidence type="ECO:0000256" key="3">
    <source>
        <dbReference type="ARBA" id="ARBA00021616"/>
    </source>
</evidence>
<feature type="domain" description="TFIIS central" evidence="11">
    <location>
        <begin position="413"/>
        <end position="531"/>
    </location>
</feature>
<comment type="similarity">
    <text evidence="2">Belongs to the BYE1 family.</text>
</comment>
<dbReference type="InterPro" id="IPR019786">
    <property type="entry name" value="Zinc_finger_PHD-type_CS"/>
</dbReference>
<dbReference type="Pfam" id="PF00628">
    <property type="entry name" value="PHD"/>
    <property type="match status" value="1"/>
</dbReference>
<dbReference type="SMART" id="SM00510">
    <property type="entry name" value="TFS2M"/>
    <property type="match status" value="1"/>
</dbReference>
<keyword evidence="13" id="KW-1185">Reference proteome</keyword>
<feature type="domain" description="PHD-type" evidence="10">
    <location>
        <begin position="127"/>
        <end position="177"/>
    </location>
</feature>
<feature type="region of interest" description="Disordered" evidence="9">
    <location>
        <begin position="941"/>
        <end position="961"/>
    </location>
</feature>
<feature type="region of interest" description="Disordered" evidence="9">
    <location>
        <begin position="631"/>
        <end position="658"/>
    </location>
</feature>